<organism evidence="2 3">
    <name type="scientific">Desulfoluna spongiiphila</name>
    <dbReference type="NCBI Taxonomy" id="419481"/>
    <lineage>
        <taxon>Bacteria</taxon>
        <taxon>Pseudomonadati</taxon>
        <taxon>Thermodesulfobacteriota</taxon>
        <taxon>Desulfobacteria</taxon>
        <taxon>Desulfobacterales</taxon>
        <taxon>Desulfolunaceae</taxon>
        <taxon>Desulfoluna</taxon>
    </lineage>
</organism>
<accession>A0A1G5J9R6</accession>
<evidence type="ECO:0000313" key="3">
    <source>
        <dbReference type="Proteomes" id="UP000198870"/>
    </source>
</evidence>
<dbReference type="RefSeq" id="WP_092215074.1">
    <property type="nucleotide sequence ID" value="NZ_FMUX01000026.1"/>
</dbReference>
<dbReference type="EMBL" id="FMUX01000026">
    <property type="protein sequence ID" value="SCY84670.1"/>
    <property type="molecule type" value="Genomic_DNA"/>
</dbReference>
<name>A0A1G5J9R6_9BACT</name>
<proteinExistence type="predicted"/>
<keyword evidence="3" id="KW-1185">Reference proteome</keyword>
<gene>
    <name evidence="2" type="ORF">SAMN05216233_12638</name>
</gene>
<dbReference type="AlphaFoldDB" id="A0A1G5J9R6"/>
<reference evidence="2 3" key="1">
    <citation type="submission" date="2016-10" db="EMBL/GenBank/DDBJ databases">
        <authorList>
            <person name="de Groot N.N."/>
        </authorList>
    </citation>
    <scope>NUCLEOTIDE SEQUENCE [LARGE SCALE GENOMIC DNA]</scope>
    <source>
        <strain evidence="2 3">AA1</strain>
    </source>
</reference>
<feature type="region of interest" description="Disordered" evidence="1">
    <location>
        <begin position="1"/>
        <end position="60"/>
    </location>
</feature>
<evidence type="ECO:0000256" key="1">
    <source>
        <dbReference type="SAM" id="MobiDB-lite"/>
    </source>
</evidence>
<feature type="compositionally biased region" description="Basic and acidic residues" evidence="1">
    <location>
        <begin position="32"/>
        <end position="59"/>
    </location>
</feature>
<evidence type="ECO:0000313" key="2">
    <source>
        <dbReference type="EMBL" id="SCY84670.1"/>
    </source>
</evidence>
<dbReference type="Proteomes" id="UP000198870">
    <property type="component" value="Unassembled WGS sequence"/>
</dbReference>
<sequence length="191" mass="21769">MSEFLKTVRNSQGRYPGKRTGSYNTGGGYYSQDRRGNERRGQSTRGRDQDNRNYNRQDDLLTPIRQLLEQVTESQRIQEGFIERQTIASEEVAAAFIDIVKILERLTEGGPMPAPPETASPAAPVSLTQLTDDQLLSPADERREAIKIMKKLRKKGATYKEIAHFLNEKEIPTFSNKGHWHAQTIHRLCNQ</sequence>
<protein>
    <submittedName>
        <fullName evidence="2">Recombinase</fullName>
    </submittedName>
</protein>